<dbReference type="InterPro" id="IPR000344">
    <property type="entry name" value="7TM_GPCR_serpentine_rcpt_Sra"/>
</dbReference>
<keyword evidence="3 6" id="KW-0812">Transmembrane</keyword>
<dbReference type="InterPro" id="IPR002184">
    <property type="entry name" value="7TM_GPCR_serpentine_rcpt_Srb"/>
</dbReference>
<comment type="subcellular location">
    <subcellularLocation>
        <location evidence="1">Membrane</location>
        <topology evidence="1">Multi-pass membrane protein</topology>
    </subcellularLocation>
</comment>
<dbReference type="GO" id="GO:0016020">
    <property type="term" value="C:membrane"/>
    <property type="evidence" value="ECO:0007669"/>
    <property type="project" value="UniProtKB-SubCell"/>
</dbReference>
<protein>
    <submittedName>
        <fullName evidence="7">Uncharacterized protein</fullName>
    </submittedName>
</protein>
<dbReference type="PANTHER" id="PTHR31216:SF11">
    <property type="entry name" value="SERPENTINE RECEPTOR CLASS BETA-16-RELATED"/>
    <property type="match status" value="1"/>
</dbReference>
<dbReference type="AlphaFoldDB" id="A0A0B1TI57"/>
<dbReference type="OrthoDB" id="5875471at2759"/>
<evidence type="ECO:0000256" key="1">
    <source>
        <dbReference type="ARBA" id="ARBA00004141"/>
    </source>
</evidence>
<feature type="transmembrane region" description="Helical" evidence="6">
    <location>
        <begin position="33"/>
        <end position="54"/>
    </location>
</feature>
<evidence type="ECO:0000256" key="4">
    <source>
        <dbReference type="ARBA" id="ARBA00022989"/>
    </source>
</evidence>
<keyword evidence="5 6" id="KW-0472">Membrane</keyword>
<dbReference type="GO" id="GO:0007606">
    <property type="term" value="P:sensory perception of chemical stimulus"/>
    <property type="evidence" value="ECO:0007669"/>
    <property type="project" value="InterPro"/>
</dbReference>
<accession>A0A0B1TI57</accession>
<evidence type="ECO:0000256" key="5">
    <source>
        <dbReference type="ARBA" id="ARBA00023136"/>
    </source>
</evidence>
<dbReference type="Pfam" id="PF02117">
    <property type="entry name" value="7TM_GPCR_Sra"/>
    <property type="match status" value="1"/>
</dbReference>
<evidence type="ECO:0000256" key="3">
    <source>
        <dbReference type="ARBA" id="ARBA00022692"/>
    </source>
</evidence>
<feature type="transmembrane region" description="Helical" evidence="6">
    <location>
        <begin position="66"/>
        <end position="86"/>
    </location>
</feature>
<evidence type="ECO:0000256" key="6">
    <source>
        <dbReference type="SAM" id="Phobius"/>
    </source>
</evidence>
<dbReference type="Proteomes" id="UP000053660">
    <property type="component" value="Unassembled WGS sequence"/>
</dbReference>
<dbReference type="PANTHER" id="PTHR31216">
    <property type="entry name" value="SERPENTINE RECEPTOR CLASS BETA-1-RELATED-RELATED"/>
    <property type="match status" value="1"/>
</dbReference>
<evidence type="ECO:0000313" key="7">
    <source>
        <dbReference type="EMBL" id="KHJ95507.1"/>
    </source>
</evidence>
<dbReference type="GO" id="GO:0004930">
    <property type="term" value="F:G protein-coupled receptor activity"/>
    <property type="evidence" value="ECO:0007669"/>
    <property type="project" value="InterPro"/>
</dbReference>
<proteinExistence type="inferred from homology"/>
<evidence type="ECO:0000256" key="2">
    <source>
        <dbReference type="ARBA" id="ARBA00006860"/>
    </source>
</evidence>
<keyword evidence="4 6" id="KW-1133">Transmembrane helix</keyword>
<gene>
    <name evidence="7" type="ORF">OESDEN_04545</name>
</gene>
<organism evidence="7 8">
    <name type="scientific">Oesophagostomum dentatum</name>
    <name type="common">Nodular worm</name>
    <dbReference type="NCBI Taxonomy" id="61180"/>
    <lineage>
        <taxon>Eukaryota</taxon>
        <taxon>Metazoa</taxon>
        <taxon>Ecdysozoa</taxon>
        <taxon>Nematoda</taxon>
        <taxon>Chromadorea</taxon>
        <taxon>Rhabditida</taxon>
        <taxon>Rhabditina</taxon>
        <taxon>Rhabditomorpha</taxon>
        <taxon>Strongyloidea</taxon>
        <taxon>Strongylidae</taxon>
        <taxon>Oesophagostomum</taxon>
    </lineage>
</organism>
<dbReference type="PRINTS" id="PR00697">
    <property type="entry name" value="TMPROTEINSRA"/>
</dbReference>
<evidence type="ECO:0000313" key="8">
    <source>
        <dbReference type="Proteomes" id="UP000053660"/>
    </source>
</evidence>
<dbReference type="EMBL" id="KN549942">
    <property type="protein sequence ID" value="KHJ95507.1"/>
    <property type="molecule type" value="Genomic_DNA"/>
</dbReference>
<feature type="transmembrane region" description="Helical" evidence="6">
    <location>
        <begin position="92"/>
        <end position="119"/>
    </location>
</feature>
<comment type="similarity">
    <text evidence="2">Belongs to the nematode receptor-like protein srb family.</text>
</comment>
<reference evidence="7 8" key="1">
    <citation type="submission" date="2014-03" db="EMBL/GenBank/DDBJ databases">
        <title>Draft genome of the hookworm Oesophagostomum dentatum.</title>
        <authorList>
            <person name="Mitreva M."/>
        </authorList>
    </citation>
    <scope>NUCLEOTIDE SEQUENCE [LARGE SCALE GENOMIC DNA]</scope>
    <source>
        <strain evidence="7 8">OD-Hann</strain>
    </source>
</reference>
<keyword evidence="8" id="KW-1185">Reference proteome</keyword>
<name>A0A0B1TI57_OESDE</name>
<sequence length="164" mass="18786">MAASLTNYSDPDKVPYELCERIADVLRNPYYRAAQFVTLFESIAALTCIIYAFTRYRKVITLHPNIILLLYTLYTLCFIHAVVYSISKIYQLYISFFVANPCHMFLPKVFYIVTFNILVFGNSGIRNAQIAMVIERSVATVLVNSYEKRCRALGVALIAVVVRF</sequence>